<dbReference type="OrthoDB" id="4918428at2"/>
<protein>
    <submittedName>
        <fullName evidence="1">Uncharacterized protein</fullName>
    </submittedName>
</protein>
<keyword evidence="2" id="KW-1185">Reference proteome</keyword>
<geneLocation type="plasmid" evidence="1 2">
    <name>pTC1</name>
</geneLocation>
<dbReference type="RefSeq" id="WP_011777050.1">
    <property type="nucleotide sequence ID" value="NC_008712.1"/>
</dbReference>
<gene>
    <name evidence="1" type="ordered locus">AAur_pTC10273</name>
</gene>
<organism evidence="1 2">
    <name type="scientific">Paenarthrobacter aurescens (strain TC1)</name>
    <dbReference type="NCBI Taxonomy" id="290340"/>
    <lineage>
        <taxon>Bacteria</taxon>
        <taxon>Bacillati</taxon>
        <taxon>Actinomycetota</taxon>
        <taxon>Actinomycetes</taxon>
        <taxon>Micrococcales</taxon>
        <taxon>Micrococcaceae</taxon>
        <taxon>Paenarthrobacter</taxon>
    </lineage>
</organism>
<reference evidence="1 2" key="1">
    <citation type="journal article" date="2006" name="PLoS Genet.">
        <title>Secrets of soil survival revealed by the genome sequence of Arthrobacter aurescens TC1.</title>
        <authorList>
            <person name="Mongodin E.F."/>
            <person name="Shapir N."/>
            <person name="Daugherty S.C."/>
            <person name="DeBoy R.T."/>
            <person name="Emerson J.B."/>
            <person name="Shvartzbeyn A."/>
            <person name="Radune D."/>
            <person name="Vamathevan J."/>
            <person name="Riggs F."/>
            <person name="Grinberg V."/>
            <person name="Khouri H."/>
            <person name="Wackett L.P."/>
            <person name="Nelson K.E."/>
            <person name="Sadowsky M.J."/>
        </authorList>
    </citation>
    <scope>NUCLEOTIDE SEQUENCE [LARGE SCALE GENOMIC DNA]</scope>
    <source>
        <strain evidence="1 2">TC1</strain>
    </source>
</reference>
<proteinExistence type="predicted"/>
<dbReference type="HOGENOM" id="CLU_1092585_0_0_11"/>
<evidence type="ECO:0000313" key="1">
    <source>
        <dbReference type="EMBL" id="ABM10405.1"/>
    </source>
</evidence>
<dbReference type="Proteomes" id="UP000000637">
    <property type="component" value="Plasmid pTC1"/>
</dbReference>
<evidence type="ECO:0000313" key="2">
    <source>
        <dbReference type="Proteomes" id="UP000000637"/>
    </source>
</evidence>
<dbReference type="AlphaFoldDB" id="A1RD30"/>
<accession>A1RD30</accession>
<name>A1RD30_PAEAT</name>
<dbReference type="EMBL" id="CP000475">
    <property type="protein sequence ID" value="ABM10405.1"/>
    <property type="molecule type" value="Genomic_DNA"/>
</dbReference>
<dbReference type="KEGG" id="aau:AAur_pTC10273"/>
<sequence length="258" mass="29131">MDAVETTDIDGQPSLLRAPLDGYRIATESYGPLSPLPRGYYFREDVGSWNRFDTPGRTIYVARTRRGAFTECLYDRRLDHRSRSAITFMADAFGESWEEAFERYTDEQLSLGHSAPGTLPASWRESRKVYELHSTGDLVWFDLTTDHSLAYIDQVLGAEIYRTCDIASTDASHLTGDNRVLTTLVATRLRALRLQDGGQADGIRFASRHGIGQCWAFWMRRTDDGLDNELVISDDGASFSARDLDLNAVAKRFDIQIQ</sequence>
<keyword evidence="1" id="KW-0614">Plasmid</keyword>